<dbReference type="InterPro" id="IPR052708">
    <property type="entry name" value="PxpC"/>
</dbReference>
<evidence type="ECO:0000259" key="4">
    <source>
        <dbReference type="SMART" id="SM00797"/>
    </source>
</evidence>
<accession>A0ABY7YX68</accession>
<evidence type="ECO:0000256" key="2">
    <source>
        <dbReference type="ARBA" id="ARBA00022801"/>
    </source>
</evidence>
<dbReference type="PANTHER" id="PTHR43309">
    <property type="entry name" value="5-OXOPROLINASE SUBUNIT C"/>
    <property type="match status" value="1"/>
</dbReference>
<organism evidence="5 6">
    <name type="scientific">Devosia rhodophyticola</name>
    <dbReference type="NCBI Taxonomy" id="3026423"/>
    <lineage>
        <taxon>Bacteria</taxon>
        <taxon>Pseudomonadati</taxon>
        <taxon>Pseudomonadota</taxon>
        <taxon>Alphaproteobacteria</taxon>
        <taxon>Hyphomicrobiales</taxon>
        <taxon>Devosiaceae</taxon>
        <taxon>Devosia</taxon>
    </lineage>
</organism>
<keyword evidence="2" id="KW-0378">Hydrolase</keyword>
<protein>
    <recommendedName>
        <fullName evidence="4">Carboxyltransferase domain-containing protein</fullName>
    </recommendedName>
</protein>
<keyword evidence="6" id="KW-1185">Reference proteome</keyword>
<dbReference type="InterPro" id="IPR003778">
    <property type="entry name" value="CT_A_B"/>
</dbReference>
<dbReference type="InterPro" id="IPR029000">
    <property type="entry name" value="Cyclophilin-like_dom_sf"/>
</dbReference>
<evidence type="ECO:0000256" key="3">
    <source>
        <dbReference type="ARBA" id="ARBA00022840"/>
    </source>
</evidence>
<evidence type="ECO:0000256" key="1">
    <source>
        <dbReference type="ARBA" id="ARBA00022741"/>
    </source>
</evidence>
<keyword evidence="3" id="KW-0067">ATP-binding</keyword>
<evidence type="ECO:0000313" key="5">
    <source>
        <dbReference type="EMBL" id="WDR05836.1"/>
    </source>
</evidence>
<dbReference type="PANTHER" id="PTHR43309:SF5">
    <property type="entry name" value="5-OXOPROLINASE SUBUNIT C"/>
    <property type="match status" value="1"/>
</dbReference>
<feature type="domain" description="Carboxyltransferase" evidence="4">
    <location>
        <begin position="26"/>
        <end position="265"/>
    </location>
</feature>
<proteinExistence type="predicted"/>
<evidence type="ECO:0000313" key="6">
    <source>
        <dbReference type="Proteomes" id="UP001222118"/>
    </source>
</evidence>
<dbReference type="Gene3D" id="2.40.100.10">
    <property type="entry name" value="Cyclophilin-like"/>
    <property type="match status" value="1"/>
</dbReference>
<dbReference type="Proteomes" id="UP001222118">
    <property type="component" value="Chromosome"/>
</dbReference>
<dbReference type="Pfam" id="PF02626">
    <property type="entry name" value="CT_A_B"/>
    <property type="match status" value="1"/>
</dbReference>
<sequence>MSAVIQIERAGPMTTVQDTGRRNALNHGVSASGPMDQSGFACAAAEITTSGRSGIEFTTSGVALRLLSGNLKIGGAGGKFFAQLNGAFLQWPLNRELVDGDVLDITPGPTGNFGYLRFDREMDIPLIMGSSATNTRAGLGGFEGRSLKADDQLSFTGKGESAPAPYHINPERSDPIRFIWGIHADLFDHDVRQNFVTTPFQVSGQMDRMGIKLNDARPVFAAGDNLVLVSDPVAPGDIQILGDGTPIVLMRDHQPTGGTHALPPF</sequence>
<gene>
    <name evidence="5" type="ORF">PSQ90_16595</name>
</gene>
<dbReference type="SMART" id="SM00797">
    <property type="entry name" value="AHS2"/>
    <property type="match status" value="1"/>
</dbReference>
<reference evidence="5 6" key="1">
    <citation type="submission" date="2023-02" db="EMBL/GenBank/DDBJ databases">
        <title>Devosia chondri sp. nov., isolated from the phycosphere of marine algae.</title>
        <authorList>
            <person name="Kim J.M."/>
            <person name="Lee J.K."/>
            <person name="Choi B.J."/>
            <person name="Bayburt H."/>
            <person name="Jeon C.O."/>
        </authorList>
    </citation>
    <scope>NUCLEOTIDE SEQUENCE [LARGE SCALE GENOMIC DNA]</scope>
    <source>
        <strain evidence="5 6">G2-5</strain>
    </source>
</reference>
<keyword evidence="1" id="KW-0547">Nucleotide-binding</keyword>
<dbReference type="EMBL" id="CP118247">
    <property type="protein sequence ID" value="WDR05836.1"/>
    <property type="molecule type" value="Genomic_DNA"/>
</dbReference>
<name>A0ABY7YX68_9HYPH</name>